<accession>A0ABQ7MXX2</accession>
<dbReference type="EMBL" id="JADBGQ010000004">
    <property type="protein sequence ID" value="KAG5402344.1"/>
    <property type="molecule type" value="Genomic_DNA"/>
</dbReference>
<keyword evidence="5" id="KW-0539">Nucleus</keyword>
<name>A0ABQ7MXX2_BRACM</name>
<proteinExistence type="predicted"/>
<keyword evidence="3" id="KW-0805">Transcription regulation</keyword>
<gene>
    <name evidence="9" type="primary">A04p037220.1_BraROA</name>
    <name evidence="9" type="ORF">IGI04_016951</name>
</gene>
<organism evidence="9 10">
    <name type="scientific">Brassica rapa subsp. trilocularis</name>
    <dbReference type="NCBI Taxonomy" id="1813537"/>
    <lineage>
        <taxon>Eukaryota</taxon>
        <taxon>Viridiplantae</taxon>
        <taxon>Streptophyta</taxon>
        <taxon>Embryophyta</taxon>
        <taxon>Tracheophyta</taxon>
        <taxon>Spermatophyta</taxon>
        <taxon>Magnoliopsida</taxon>
        <taxon>eudicotyledons</taxon>
        <taxon>Gunneridae</taxon>
        <taxon>Pentapetalae</taxon>
        <taxon>rosids</taxon>
        <taxon>malvids</taxon>
        <taxon>Brassicales</taxon>
        <taxon>Brassicaceae</taxon>
        <taxon>Brassiceae</taxon>
        <taxon>Brassica</taxon>
    </lineage>
</organism>
<evidence type="ECO:0000259" key="8">
    <source>
        <dbReference type="PROSITE" id="PS50110"/>
    </source>
</evidence>
<dbReference type="PANTHER" id="PTHR43874:SF154">
    <property type="entry name" value="RESPONSE REGULATORY DOMAIN-CONTAINING PROTEIN"/>
    <property type="match status" value="1"/>
</dbReference>
<sequence>MERRVHREPPPLISITSSSSSSRLQISFPGICSSKRNRDRSCTTKVIDVASWPRINLSCCGAETVPTSPSVKAKRSTKTEAFSMEICQGIAAVFVCDQPAGEAILVDQMVADRSKPGGYGQGTYRTTFLPEGLKVYPNPHIRLFSESSGVVILEPEKSIRCFSGETDEYMIFGWIGATGLYFGFLFGLRVSGVMYMGYYAMRYCWWHAVLQIGVTTVDSGSKALEFLGLRESNESNDPNAPSSSPVTHQEIEINLIITDYCMPGMTGYDLLKRVKESAAFRSIPVVIMSSENVPARISRCLEEGAEEFFLKPVKLADLTKLKPHMMKTKLKKESENSAKEDNAVLKHEIRKEEEPSVIEVLPLHQEVEQEPMLSNNKRKAMEEVISTNRSRPKYNDITTLECFF</sequence>
<dbReference type="Proteomes" id="UP000823674">
    <property type="component" value="Chromosome A04"/>
</dbReference>
<evidence type="ECO:0000313" key="10">
    <source>
        <dbReference type="Proteomes" id="UP000823674"/>
    </source>
</evidence>
<keyword evidence="6" id="KW-0597">Phosphoprotein</keyword>
<dbReference type="InterPro" id="IPR001789">
    <property type="entry name" value="Sig_transdc_resp-reg_receiver"/>
</dbReference>
<evidence type="ECO:0000256" key="7">
    <source>
        <dbReference type="SAM" id="Phobius"/>
    </source>
</evidence>
<dbReference type="CDD" id="cd17581">
    <property type="entry name" value="REC_typeA_ARR"/>
    <property type="match status" value="1"/>
</dbReference>
<evidence type="ECO:0000256" key="6">
    <source>
        <dbReference type="PROSITE-ProRule" id="PRU00169"/>
    </source>
</evidence>
<dbReference type="SMART" id="SM00448">
    <property type="entry name" value="REC"/>
    <property type="match status" value="1"/>
</dbReference>
<dbReference type="PANTHER" id="PTHR43874">
    <property type="entry name" value="TWO-COMPONENT RESPONSE REGULATOR"/>
    <property type="match status" value="1"/>
</dbReference>
<keyword evidence="4" id="KW-0804">Transcription</keyword>
<feature type="non-terminal residue" evidence="9">
    <location>
        <position position="404"/>
    </location>
</feature>
<dbReference type="Gene3D" id="3.40.50.2300">
    <property type="match status" value="1"/>
</dbReference>
<dbReference type="SUPFAM" id="SSF52172">
    <property type="entry name" value="CheY-like"/>
    <property type="match status" value="1"/>
</dbReference>
<keyword evidence="7" id="KW-1133">Transmembrane helix</keyword>
<feature type="domain" description="Response regulatory" evidence="8">
    <location>
        <begin position="189"/>
        <end position="326"/>
    </location>
</feature>
<feature type="modified residue" description="4-aspartylphosphate" evidence="6">
    <location>
        <position position="259"/>
    </location>
</feature>
<evidence type="ECO:0000256" key="1">
    <source>
        <dbReference type="ARBA" id="ARBA00004123"/>
    </source>
</evidence>
<dbReference type="PROSITE" id="PS50110">
    <property type="entry name" value="RESPONSE_REGULATORY"/>
    <property type="match status" value="1"/>
</dbReference>
<evidence type="ECO:0000256" key="3">
    <source>
        <dbReference type="ARBA" id="ARBA00023015"/>
    </source>
</evidence>
<comment type="subcellular location">
    <subcellularLocation>
        <location evidence="1">Nucleus</location>
    </subcellularLocation>
</comment>
<evidence type="ECO:0000256" key="2">
    <source>
        <dbReference type="ARBA" id="ARBA00023012"/>
    </source>
</evidence>
<reference evidence="9 10" key="1">
    <citation type="submission" date="2021-03" db="EMBL/GenBank/DDBJ databases">
        <authorList>
            <person name="King G.J."/>
            <person name="Bancroft I."/>
            <person name="Baten A."/>
            <person name="Bloomfield J."/>
            <person name="Borpatragohain P."/>
            <person name="He Z."/>
            <person name="Irish N."/>
            <person name="Irwin J."/>
            <person name="Liu K."/>
            <person name="Mauleon R.P."/>
            <person name="Moore J."/>
            <person name="Morris R."/>
            <person name="Ostergaard L."/>
            <person name="Wang B."/>
            <person name="Wells R."/>
        </authorList>
    </citation>
    <scope>NUCLEOTIDE SEQUENCE [LARGE SCALE GENOMIC DNA]</scope>
    <source>
        <strain evidence="9">R-o-18</strain>
        <tissue evidence="9">Leaf</tissue>
    </source>
</reference>
<keyword evidence="2" id="KW-0902">Two-component regulatory system</keyword>
<comment type="caution">
    <text evidence="9">The sequence shown here is derived from an EMBL/GenBank/DDBJ whole genome shotgun (WGS) entry which is preliminary data.</text>
</comment>
<keyword evidence="7" id="KW-0472">Membrane</keyword>
<protein>
    <recommendedName>
        <fullName evidence="8">Response regulatory domain-containing protein</fullName>
    </recommendedName>
</protein>
<dbReference type="InterPro" id="IPR011006">
    <property type="entry name" value="CheY-like_superfamily"/>
</dbReference>
<dbReference type="Pfam" id="PF00072">
    <property type="entry name" value="Response_reg"/>
    <property type="match status" value="1"/>
</dbReference>
<keyword evidence="10" id="KW-1185">Reference proteome</keyword>
<evidence type="ECO:0000256" key="4">
    <source>
        <dbReference type="ARBA" id="ARBA00023163"/>
    </source>
</evidence>
<evidence type="ECO:0000256" key="5">
    <source>
        <dbReference type="ARBA" id="ARBA00023242"/>
    </source>
</evidence>
<evidence type="ECO:0000313" key="9">
    <source>
        <dbReference type="EMBL" id="KAG5402344.1"/>
    </source>
</evidence>
<dbReference type="InterPro" id="IPR045279">
    <property type="entry name" value="ARR-like"/>
</dbReference>
<keyword evidence="7" id="KW-0812">Transmembrane</keyword>
<feature type="transmembrane region" description="Helical" evidence="7">
    <location>
        <begin position="169"/>
        <end position="188"/>
    </location>
</feature>